<dbReference type="GO" id="GO:0045259">
    <property type="term" value="C:proton-transporting ATP synthase complex"/>
    <property type="evidence" value="ECO:0007669"/>
    <property type="project" value="UniProtKB-KW"/>
</dbReference>
<keyword evidence="7" id="KW-1003">Cell membrane</keyword>
<dbReference type="InterPro" id="IPR026015">
    <property type="entry name" value="ATP_synth_OSCP/delta_N_sf"/>
</dbReference>
<evidence type="ECO:0000256" key="3">
    <source>
        <dbReference type="ARBA" id="ARBA00022781"/>
    </source>
</evidence>
<keyword evidence="4 7" id="KW-0406">Ion transport</keyword>
<evidence type="ECO:0000256" key="5">
    <source>
        <dbReference type="ARBA" id="ARBA00023136"/>
    </source>
</evidence>
<dbReference type="EMBL" id="PPUT01000031">
    <property type="protein sequence ID" value="RDC42280.1"/>
    <property type="molecule type" value="Genomic_DNA"/>
</dbReference>
<sequence>MATNRLVVKEEVAVYASVLFDAAHTAGGQEAVLEVREQMGEIIRLMRADLELTQSLSNPDFTPAQRKELVVGTFADCHLALREVLAVMAERGQADLLPRVFDAYRELLGDKLGICVVDVTTAVPLDDGLRQLITEKAEADLGRRAVLRERIDASILGGIIMDVDGNYIDASMISQLNRARNVLKDTTDGGEC</sequence>
<dbReference type="InterPro" id="IPR000711">
    <property type="entry name" value="ATPase_OSCP/dsu"/>
</dbReference>
<dbReference type="SUPFAM" id="SSF47928">
    <property type="entry name" value="N-terminal domain of the delta subunit of the F1F0-ATP synthase"/>
    <property type="match status" value="1"/>
</dbReference>
<dbReference type="Proteomes" id="UP000253805">
    <property type="component" value="Unassembled WGS sequence"/>
</dbReference>
<name>A0A369NVM8_9ACTN</name>
<evidence type="ECO:0000256" key="4">
    <source>
        <dbReference type="ARBA" id="ARBA00023065"/>
    </source>
</evidence>
<reference evidence="8 9" key="1">
    <citation type="journal article" date="2018" name="Elife">
        <title>Discovery and characterization of a prevalent human gut bacterial enzyme sufficient for the inactivation of a family of plant toxins.</title>
        <authorList>
            <person name="Koppel N."/>
            <person name="Bisanz J.E."/>
            <person name="Pandelia M.E."/>
            <person name="Turnbaugh P.J."/>
            <person name="Balskus E.P."/>
        </authorList>
    </citation>
    <scope>NUCLEOTIDE SEQUENCE [LARGE SCALE GENOMIC DNA]</scope>
    <source>
        <strain evidence="8 9">OB21 GAM 11</strain>
    </source>
</reference>
<evidence type="ECO:0000256" key="7">
    <source>
        <dbReference type="HAMAP-Rule" id="MF_01416"/>
    </source>
</evidence>
<comment type="subcellular location">
    <subcellularLocation>
        <location evidence="7">Cell membrane</location>
        <topology evidence="7">Peripheral membrane protein</topology>
    </subcellularLocation>
    <subcellularLocation>
        <location evidence="1">Membrane</location>
    </subcellularLocation>
</comment>
<keyword evidence="6 7" id="KW-0066">ATP synthesis</keyword>
<accession>A0A369NVM8</accession>
<dbReference type="AlphaFoldDB" id="A0A369NVM8"/>
<gene>
    <name evidence="7 8" type="primary">atpH</name>
    <name evidence="8" type="ORF">C1850_10115</name>
</gene>
<dbReference type="HAMAP" id="MF_01416">
    <property type="entry name" value="ATP_synth_delta_bact"/>
    <property type="match status" value="1"/>
</dbReference>
<evidence type="ECO:0000313" key="9">
    <source>
        <dbReference type="Proteomes" id="UP000253805"/>
    </source>
</evidence>
<evidence type="ECO:0000313" key="8">
    <source>
        <dbReference type="EMBL" id="RDC42280.1"/>
    </source>
</evidence>
<dbReference type="GO" id="GO:0005886">
    <property type="term" value="C:plasma membrane"/>
    <property type="evidence" value="ECO:0007669"/>
    <property type="project" value="UniProtKB-SubCell"/>
</dbReference>
<dbReference type="Pfam" id="PF00213">
    <property type="entry name" value="OSCP"/>
    <property type="match status" value="1"/>
</dbReference>
<keyword evidence="3 7" id="KW-0375">Hydrogen ion transport</keyword>
<dbReference type="GO" id="GO:0046933">
    <property type="term" value="F:proton-transporting ATP synthase activity, rotational mechanism"/>
    <property type="evidence" value="ECO:0007669"/>
    <property type="project" value="UniProtKB-UniRule"/>
</dbReference>
<dbReference type="PANTHER" id="PTHR11910">
    <property type="entry name" value="ATP SYNTHASE DELTA CHAIN"/>
    <property type="match status" value="1"/>
</dbReference>
<evidence type="ECO:0000256" key="2">
    <source>
        <dbReference type="ARBA" id="ARBA00022448"/>
    </source>
</evidence>
<organism evidence="8 9">
    <name type="scientific">Adlercreutzia equolifaciens subsp. celatus</name>
    <dbReference type="NCBI Taxonomy" id="394340"/>
    <lineage>
        <taxon>Bacteria</taxon>
        <taxon>Bacillati</taxon>
        <taxon>Actinomycetota</taxon>
        <taxon>Coriobacteriia</taxon>
        <taxon>Eggerthellales</taxon>
        <taxon>Eggerthellaceae</taxon>
        <taxon>Adlercreutzia</taxon>
    </lineage>
</organism>
<protein>
    <recommendedName>
        <fullName evidence="7">ATP synthase subunit delta</fullName>
    </recommendedName>
    <alternativeName>
        <fullName evidence="7">ATP synthase F(1) sector subunit delta</fullName>
    </alternativeName>
    <alternativeName>
        <fullName evidence="7">F-type ATPase subunit delta</fullName>
        <shortName evidence="7">F-ATPase subunit delta</shortName>
    </alternativeName>
</protein>
<proteinExistence type="inferred from homology"/>
<evidence type="ECO:0000256" key="1">
    <source>
        <dbReference type="ARBA" id="ARBA00004370"/>
    </source>
</evidence>
<keyword evidence="2 7" id="KW-0813">Transport</keyword>
<comment type="function">
    <text evidence="7">This protein is part of the stalk that links CF(0) to CF(1). It either transmits conformational changes from CF(0) to CF(1) or is implicated in proton conduction.</text>
</comment>
<keyword evidence="7" id="KW-0139">CF(1)</keyword>
<evidence type="ECO:0000256" key="6">
    <source>
        <dbReference type="ARBA" id="ARBA00023310"/>
    </source>
</evidence>
<keyword evidence="5 7" id="KW-0472">Membrane</keyword>
<comment type="caution">
    <text evidence="8">The sequence shown here is derived from an EMBL/GenBank/DDBJ whole genome shotgun (WGS) entry which is preliminary data.</text>
</comment>
<comment type="function">
    <text evidence="7">F(1)F(0) ATP synthase produces ATP from ADP in the presence of a proton or sodium gradient. F-type ATPases consist of two structural domains, F(1) containing the extramembraneous catalytic core and F(0) containing the membrane proton channel, linked together by a central stalk and a peripheral stalk. During catalysis, ATP synthesis in the catalytic domain of F(1) is coupled via a rotary mechanism of the central stalk subunits to proton translocation.</text>
</comment>
<dbReference type="RefSeq" id="WP_114549602.1">
    <property type="nucleotide sequence ID" value="NZ_PPUT01000031.1"/>
</dbReference>
<comment type="similarity">
    <text evidence="7">Belongs to the ATPase delta chain family.</text>
</comment>
<dbReference type="PRINTS" id="PR00125">
    <property type="entry name" value="ATPASEDELTA"/>
</dbReference>
<dbReference type="Gene3D" id="1.10.520.20">
    <property type="entry name" value="N-terminal domain of the delta subunit of the F1F0-ATP synthase"/>
    <property type="match status" value="1"/>
</dbReference>
<dbReference type="NCBIfam" id="TIGR01145">
    <property type="entry name" value="ATP_synt_delta"/>
    <property type="match status" value="1"/>
</dbReference>